<comment type="caution">
    <text evidence="1">The sequence shown here is derived from an EMBL/GenBank/DDBJ whole genome shotgun (WGS) entry which is preliminary data.</text>
</comment>
<evidence type="ECO:0000313" key="2">
    <source>
        <dbReference type="Proteomes" id="UP001060085"/>
    </source>
</evidence>
<evidence type="ECO:0000313" key="1">
    <source>
        <dbReference type="EMBL" id="KAI5678184.1"/>
    </source>
</evidence>
<proteinExistence type="predicted"/>
<keyword evidence="2" id="KW-1185">Reference proteome</keyword>
<name>A0ACC0BZQ7_CATRO</name>
<gene>
    <name evidence="1" type="ORF">M9H77_09134</name>
</gene>
<protein>
    <submittedName>
        <fullName evidence="1">Uncharacterized protein</fullName>
    </submittedName>
</protein>
<dbReference type="EMBL" id="CM044702">
    <property type="protein sequence ID" value="KAI5678184.1"/>
    <property type="molecule type" value="Genomic_DNA"/>
</dbReference>
<sequence length="651" mass="73246">MATMESLIGLVNRIQRACTALGDHGGEGMSLWEALPSVAVVGGQSSGKSSVLESVVGRDFLPRGSGIVTRRPLVLQLHKIDGGSEYAEFLHAPKKKLTDFASVRKEIADETDRITGKSKQISNVPIHLSVYSPNVVNLTLIDLPGLTKVAVEGQPESIVEDIEMMVRSYVEKPNCIILAISPANQDIATSDAIKLAREVDPTGERTFGVLTKLDLMDQGTNALDVLEGRSYRLQHPWVGIVNRSQADINKNVDMINARRKEQEYFESSPEYGHLAHKMGSEYLAKLLSRHLETVIRQRIPSIIALINKNIDELNAELTKCWEEPDTVGHIDKFYFSEWMVILIASVSDPQNSCSLNLSFLAPGVTYFFCRRSGGDRIYGVFDHQLPAAMKKLPLDRHLSLSNVKKVICEADGYQPHLIAPEQGYRRLIDGSLGYFKGPAEASVDAVQLLLLEFILTLRLLLNIKFFLVHFILKELVRKSIAETQELKRFPSLQTDIATAANDALERFRDESRRTISRLVEMESTYLTVEFFRKLQTEPEKNQNNSNTSNQNVDRYTDLHFKRIGSNVSAYINMVGETLKNTIPKAVVFCQVIQAKKGLLNYFYSQIGRREKEQLGKMLDEDPSLMAKRETIAKRLELYKSARDEIDSVAWK</sequence>
<dbReference type="Proteomes" id="UP001060085">
    <property type="component" value="Linkage Group LG02"/>
</dbReference>
<reference evidence="2" key="1">
    <citation type="journal article" date="2023" name="Nat. Plants">
        <title>Single-cell RNA sequencing provides a high-resolution roadmap for understanding the multicellular compartmentation of specialized metabolism.</title>
        <authorList>
            <person name="Sun S."/>
            <person name="Shen X."/>
            <person name="Li Y."/>
            <person name="Li Y."/>
            <person name="Wang S."/>
            <person name="Li R."/>
            <person name="Zhang H."/>
            <person name="Shen G."/>
            <person name="Guo B."/>
            <person name="Wei J."/>
            <person name="Xu J."/>
            <person name="St-Pierre B."/>
            <person name="Chen S."/>
            <person name="Sun C."/>
        </authorList>
    </citation>
    <scope>NUCLEOTIDE SEQUENCE [LARGE SCALE GENOMIC DNA]</scope>
</reference>
<accession>A0ACC0BZQ7</accession>
<organism evidence="1 2">
    <name type="scientific">Catharanthus roseus</name>
    <name type="common">Madagascar periwinkle</name>
    <name type="synonym">Vinca rosea</name>
    <dbReference type="NCBI Taxonomy" id="4058"/>
    <lineage>
        <taxon>Eukaryota</taxon>
        <taxon>Viridiplantae</taxon>
        <taxon>Streptophyta</taxon>
        <taxon>Embryophyta</taxon>
        <taxon>Tracheophyta</taxon>
        <taxon>Spermatophyta</taxon>
        <taxon>Magnoliopsida</taxon>
        <taxon>eudicotyledons</taxon>
        <taxon>Gunneridae</taxon>
        <taxon>Pentapetalae</taxon>
        <taxon>asterids</taxon>
        <taxon>lamiids</taxon>
        <taxon>Gentianales</taxon>
        <taxon>Apocynaceae</taxon>
        <taxon>Rauvolfioideae</taxon>
        <taxon>Vinceae</taxon>
        <taxon>Catharanthinae</taxon>
        <taxon>Catharanthus</taxon>
    </lineage>
</organism>